<dbReference type="InterPro" id="IPR011330">
    <property type="entry name" value="Glyco_hydro/deAcase_b/a-brl"/>
</dbReference>
<evidence type="ECO:0000313" key="4">
    <source>
        <dbReference type="Proteomes" id="UP001153292"/>
    </source>
</evidence>
<dbReference type="InterPro" id="IPR000602">
    <property type="entry name" value="Glyco_hydro_38_N"/>
</dbReference>
<dbReference type="InterPro" id="IPR050843">
    <property type="entry name" value="Glycosyl_Hydrlase_38"/>
</dbReference>
<feature type="domain" description="Glycoside hydrolase family 38 N-terminal" evidence="2">
    <location>
        <begin position="69"/>
        <end position="314"/>
    </location>
</feature>
<evidence type="ECO:0000313" key="3">
    <source>
        <dbReference type="EMBL" id="CAH0404172.1"/>
    </source>
</evidence>
<dbReference type="Proteomes" id="UP001153292">
    <property type="component" value="Chromosome 27"/>
</dbReference>
<reference evidence="3" key="1">
    <citation type="submission" date="2021-12" db="EMBL/GenBank/DDBJ databases">
        <authorList>
            <person name="King R."/>
        </authorList>
    </citation>
    <scope>NUCLEOTIDE SEQUENCE</scope>
</reference>
<gene>
    <name evidence="3" type="ORF">CHILSU_LOCUS7488</name>
</gene>
<organism evidence="3 4">
    <name type="scientific">Chilo suppressalis</name>
    <name type="common">Asiatic rice borer moth</name>
    <dbReference type="NCBI Taxonomy" id="168631"/>
    <lineage>
        <taxon>Eukaryota</taxon>
        <taxon>Metazoa</taxon>
        <taxon>Ecdysozoa</taxon>
        <taxon>Arthropoda</taxon>
        <taxon>Hexapoda</taxon>
        <taxon>Insecta</taxon>
        <taxon>Pterygota</taxon>
        <taxon>Neoptera</taxon>
        <taxon>Endopterygota</taxon>
        <taxon>Lepidoptera</taxon>
        <taxon>Glossata</taxon>
        <taxon>Ditrysia</taxon>
        <taxon>Pyraloidea</taxon>
        <taxon>Crambidae</taxon>
        <taxon>Crambinae</taxon>
        <taxon>Chilo</taxon>
    </lineage>
</organism>
<dbReference type="PANTHER" id="PTHR11607:SF3">
    <property type="entry name" value="LYSOSOMAL ALPHA-MANNOSIDASE"/>
    <property type="match status" value="1"/>
</dbReference>
<dbReference type="EMBL" id="OU963920">
    <property type="protein sequence ID" value="CAH0404172.1"/>
    <property type="molecule type" value="Genomic_DNA"/>
</dbReference>
<dbReference type="Gene3D" id="3.20.110.10">
    <property type="entry name" value="Glycoside hydrolase 38, N terminal domain"/>
    <property type="match status" value="1"/>
</dbReference>
<evidence type="ECO:0000259" key="2">
    <source>
        <dbReference type="Pfam" id="PF01074"/>
    </source>
</evidence>
<protein>
    <recommendedName>
        <fullName evidence="2">Glycoside hydrolase family 38 N-terminal domain-containing protein</fullName>
    </recommendedName>
</protein>
<proteinExistence type="predicted"/>
<sequence>MSEVGQFIYTPCRNRQLRSRKSVTLCYKYIFQFKPRPETLRTQENEKDKGNKCFNRLQTGRGHSSPSTINVKRILDYTISELWAHAHRTFTYSDMAYFFHWWANRDETVRRMVYALIRQGRLDFVGGGWSMSDESTTSYHAIIDHYTYTLRKINSTFLECGRPLVAWQADVLGHSREFASLMALMGFDGLFINPISFDDELPRMRRKGLEFVWRGSDDLGPSSDIYAHKLYDGYWPPPGFCFGSQCSDPLLISSSDTFRNVIERVDEFVRLSQIRQAPYYTTKHIMVVMGMRDGYHDASVWFSNIDKLIQFVSSPNNLKAG</sequence>
<dbReference type="SUPFAM" id="SSF88713">
    <property type="entry name" value="Glycoside hydrolase/deacetylase"/>
    <property type="match status" value="1"/>
</dbReference>
<accession>A0ABN8B4K5</accession>
<dbReference type="InterPro" id="IPR027291">
    <property type="entry name" value="Glyco_hydro_38_N_sf"/>
</dbReference>
<feature type="region of interest" description="Disordered" evidence="1">
    <location>
        <begin position="40"/>
        <end position="66"/>
    </location>
</feature>
<feature type="compositionally biased region" description="Polar residues" evidence="1">
    <location>
        <begin position="56"/>
        <end position="66"/>
    </location>
</feature>
<name>A0ABN8B4K5_CHISP</name>
<keyword evidence="4" id="KW-1185">Reference proteome</keyword>
<dbReference type="Pfam" id="PF01074">
    <property type="entry name" value="Glyco_hydro_38N"/>
    <property type="match status" value="1"/>
</dbReference>
<evidence type="ECO:0000256" key="1">
    <source>
        <dbReference type="SAM" id="MobiDB-lite"/>
    </source>
</evidence>
<feature type="compositionally biased region" description="Basic and acidic residues" evidence="1">
    <location>
        <begin position="40"/>
        <end position="51"/>
    </location>
</feature>
<dbReference type="PANTHER" id="PTHR11607">
    <property type="entry name" value="ALPHA-MANNOSIDASE"/>
    <property type="match status" value="1"/>
</dbReference>